<accession>H3NH38</accession>
<sequence>MVKASPSQTLNEALHQASFFLQQAGFEGEMARVYWQMLFDWDLTRTLRELHQIQPAERLSRFEDAIKRILKDEPIQYIAGFAYFMENRFQVSPACLIPREETQGVVERGIAYLRNRSQATILDLGTGSGIIAIEVKKALPHVQVWASDISQEALDLAKENAHAHQVEINFIRSDIFDQFPAGLNFDLILSNPPYISYDDQSQMDASVKKYEPKEALYADQGGLAIYQRILDQASRFLYPGGQIIFEIGYQQADALDHMVRQHDQFHLKAIGQDGWGKDRYVQIAFKKEL</sequence>
<dbReference type="Gene3D" id="1.10.8.10">
    <property type="entry name" value="DNA helicase RuvA subunit, C-terminal domain"/>
    <property type="match status" value="1"/>
</dbReference>
<dbReference type="InterPro" id="IPR007848">
    <property type="entry name" value="Small_mtfrase_dom"/>
</dbReference>
<comment type="catalytic activity">
    <reaction evidence="5">
        <text>L-glutaminyl-[peptide chain release factor] + S-adenosyl-L-methionine = N(5)-methyl-L-glutaminyl-[peptide chain release factor] + S-adenosyl-L-homocysteine + H(+)</text>
        <dbReference type="Rhea" id="RHEA:42896"/>
        <dbReference type="Rhea" id="RHEA-COMP:10271"/>
        <dbReference type="Rhea" id="RHEA-COMP:10272"/>
        <dbReference type="ChEBI" id="CHEBI:15378"/>
        <dbReference type="ChEBI" id="CHEBI:30011"/>
        <dbReference type="ChEBI" id="CHEBI:57856"/>
        <dbReference type="ChEBI" id="CHEBI:59789"/>
        <dbReference type="ChEBI" id="CHEBI:61891"/>
        <dbReference type="EC" id="2.1.1.297"/>
    </reaction>
</comment>
<keyword evidence="3 8" id="KW-0808">Transferase</keyword>
<feature type="domain" description="Methyltransferase small" evidence="6">
    <location>
        <begin position="113"/>
        <end position="197"/>
    </location>
</feature>
<dbReference type="SUPFAM" id="SSF53335">
    <property type="entry name" value="S-adenosyl-L-methionine-dependent methyltransferases"/>
    <property type="match status" value="1"/>
</dbReference>
<keyword evidence="9" id="KW-1185">Reference proteome</keyword>
<reference evidence="8 9" key="1">
    <citation type="submission" date="2012-01" db="EMBL/GenBank/DDBJ databases">
        <title>The Genome Sequence of Facklamia languida CCUG 37842.</title>
        <authorList>
            <consortium name="The Broad Institute Genome Sequencing Platform"/>
            <person name="Earl A."/>
            <person name="Ward D."/>
            <person name="Feldgarden M."/>
            <person name="Gevers D."/>
            <person name="Huys G."/>
            <person name="Young S.K."/>
            <person name="Zeng Q."/>
            <person name="Gargeya S."/>
            <person name="Fitzgerald M."/>
            <person name="Haas B."/>
            <person name="Abouelleil A."/>
            <person name="Alvarado L."/>
            <person name="Arachchi H.M."/>
            <person name="Berlin A."/>
            <person name="Chapman S.B."/>
            <person name="Gearin G."/>
            <person name="Goldberg J."/>
            <person name="Griggs A."/>
            <person name="Gujja S."/>
            <person name="Hansen M."/>
            <person name="Heiman D."/>
            <person name="Howarth C."/>
            <person name="Larimer J."/>
            <person name="Lui A."/>
            <person name="MacDonald P.J.P."/>
            <person name="McCowen C."/>
            <person name="Montmayeur A."/>
            <person name="Murphy C."/>
            <person name="Neiman D."/>
            <person name="Pearson M."/>
            <person name="Priest M."/>
            <person name="Roberts A."/>
            <person name="Saif S."/>
            <person name="Shea T."/>
            <person name="Sisk P."/>
            <person name="Stolte C."/>
            <person name="Sykes S."/>
            <person name="Wortman J."/>
            <person name="Nusbaum C."/>
            <person name="Birren B."/>
        </authorList>
    </citation>
    <scope>NUCLEOTIDE SEQUENCE [LARGE SCALE GENOMIC DNA]</scope>
    <source>
        <strain evidence="8 9">CCUG 37842</strain>
    </source>
</reference>
<dbReference type="CDD" id="cd02440">
    <property type="entry name" value="AdoMet_MTases"/>
    <property type="match status" value="1"/>
</dbReference>
<dbReference type="PANTHER" id="PTHR18895:SF74">
    <property type="entry name" value="MTRF1L RELEASE FACTOR GLUTAMINE METHYLTRANSFERASE"/>
    <property type="match status" value="1"/>
</dbReference>
<proteinExistence type="predicted"/>
<dbReference type="NCBIfam" id="TIGR00536">
    <property type="entry name" value="hemK_fam"/>
    <property type="match status" value="1"/>
</dbReference>
<dbReference type="PATRIC" id="fig|883113.3.peg.174"/>
<protein>
    <recommendedName>
        <fullName evidence="1">peptide chain release factor N(5)-glutamine methyltransferase</fullName>
        <ecNumber evidence="1">2.1.1.297</ecNumber>
    </recommendedName>
</protein>
<dbReference type="Proteomes" id="UP000006190">
    <property type="component" value="Unassembled WGS sequence"/>
</dbReference>
<keyword evidence="2 8" id="KW-0489">Methyltransferase</keyword>
<dbReference type="InterPro" id="IPR002052">
    <property type="entry name" value="DNA_methylase_N6_adenine_CS"/>
</dbReference>
<dbReference type="Pfam" id="PF17827">
    <property type="entry name" value="PrmC_N"/>
    <property type="match status" value="1"/>
</dbReference>
<evidence type="ECO:0000259" key="6">
    <source>
        <dbReference type="Pfam" id="PF05175"/>
    </source>
</evidence>
<evidence type="ECO:0000256" key="5">
    <source>
        <dbReference type="ARBA" id="ARBA00048391"/>
    </source>
</evidence>
<gene>
    <name evidence="8" type="ORF">HMPREF9708_00177</name>
</gene>
<dbReference type="AlphaFoldDB" id="H3NH38"/>
<dbReference type="EMBL" id="AGEG01000002">
    <property type="protein sequence ID" value="EHR38093.1"/>
    <property type="molecule type" value="Genomic_DNA"/>
</dbReference>
<feature type="domain" description="Release factor glutamine methyltransferase N-terminal" evidence="7">
    <location>
        <begin position="12"/>
        <end position="80"/>
    </location>
</feature>
<organism evidence="8 9">
    <name type="scientific">Facklamia languida CCUG 37842</name>
    <dbReference type="NCBI Taxonomy" id="883113"/>
    <lineage>
        <taxon>Bacteria</taxon>
        <taxon>Bacillati</taxon>
        <taxon>Bacillota</taxon>
        <taxon>Bacilli</taxon>
        <taxon>Lactobacillales</taxon>
        <taxon>Aerococcaceae</taxon>
        <taxon>Facklamia</taxon>
    </lineage>
</organism>
<dbReference type="InterPro" id="IPR040758">
    <property type="entry name" value="PrmC_N"/>
</dbReference>
<dbReference type="InterPro" id="IPR050320">
    <property type="entry name" value="N5-glutamine_MTase"/>
</dbReference>
<dbReference type="HOGENOM" id="CLU_018398_3_2_9"/>
<dbReference type="InterPro" id="IPR004556">
    <property type="entry name" value="HemK-like"/>
</dbReference>
<dbReference type="NCBIfam" id="TIGR03534">
    <property type="entry name" value="RF_mod_PrmC"/>
    <property type="match status" value="1"/>
</dbReference>
<dbReference type="STRING" id="883113.HMPREF9708_00177"/>
<evidence type="ECO:0000259" key="7">
    <source>
        <dbReference type="Pfam" id="PF17827"/>
    </source>
</evidence>
<keyword evidence="4" id="KW-0949">S-adenosyl-L-methionine</keyword>
<dbReference type="PROSITE" id="PS00092">
    <property type="entry name" value="N6_MTASE"/>
    <property type="match status" value="1"/>
</dbReference>
<evidence type="ECO:0000256" key="2">
    <source>
        <dbReference type="ARBA" id="ARBA00022603"/>
    </source>
</evidence>
<evidence type="ECO:0000313" key="8">
    <source>
        <dbReference type="EMBL" id="EHR38093.1"/>
    </source>
</evidence>
<dbReference type="GO" id="GO:0102559">
    <property type="term" value="F:peptide chain release factor N(5)-glutamine methyltransferase activity"/>
    <property type="evidence" value="ECO:0007669"/>
    <property type="project" value="UniProtKB-EC"/>
</dbReference>
<evidence type="ECO:0000256" key="3">
    <source>
        <dbReference type="ARBA" id="ARBA00022679"/>
    </source>
</evidence>
<evidence type="ECO:0000313" key="9">
    <source>
        <dbReference type="Proteomes" id="UP000006190"/>
    </source>
</evidence>
<dbReference type="InterPro" id="IPR019874">
    <property type="entry name" value="RF_methyltr_PrmC"/>
</dbReference>
<dbReference type="EC" id="2.1.1.297" evidence="1"/>
<evidence type="ECO:0000256" key="1">
    <source>
        <dbReference type="ARBA" id="ARBA00012771"/>
    </source>
</evidence>
<dbReference type="PANTHER" id="PTHR18895">
    <property type="entry name" value="HEMK METHYLTRANSFERASE"/>
    <property type="match status" value="1"/>
</dbReference>
<evidence type="ECO:0000256" key="4">
    <source>
        <dbReference type="ARBA" id="ARBA00022691"/>
    </source>
</evidence>
<comment type="caution">
    <text evidence="8">The sequence shown here is derived from an EMBL/GenBank/DDBJ whole genome shotgun (WGS) entry which is preliminary data.</text>
</comment>
<name>H3NH38_9LACT</name>
<dbReference type="GO" id="GO:0003676">
    <property type="term" value="F:nucleic acid binding"/>
    <property type="evidence" value="ECO:0007669"/>
    <property type="project" value="InterPro"/>
</dbReference>
<dbReference type="eggNOG" id="COG2890">
    <property type="taxonomic scope" value="Bacteria"/>
</dbReference>
<dbReference type="Gene3D" id="3.40.50.150">
    <property type="entry name" value="Vaccinia Virus protein VP39"/>
    <property type="match status" value="1"/>
</dbReference>
<dbReference type="Pfam" id="PF05175">
    <property type="entry name" value="MTS"/>
    <property type="match status" value="1"/>
</dbReference>
<dbReference type="InterPro" id="IPR029063">
    <property type="entry name" value="SAM-dependent_MTases_sf"/>
</dbReference>
<dbReference type="RefSeq" id="WP_006308055.1">
    <property type="nucleotide sequence ID" value="NZ_JH601133.1"/>
</dbReference>
<dbReference type="GO" id="GO:0032259">
    <property type="term" value="P:methylation"/>
    <property type="evidence" value="ECO:0007669"/>
    <property type="project" value="UniProtKB-KW"/>
</dbReference>